<dbReference type="PANTHER" id="PTHR48083">
    <property type="entry name" value="MEDIUM-CHAIN SPECIFIC ACYL-COA DEHYDROGENASE, MITOCHONDRIAL-RELATED"/>
    <property type="match status" value="1"/>
</dbReference>
<dbReference type="InterPro" id="IPR013786">
    <property type="entry name" value="AcylCoA_DH/ox_N"/>
</dbReference>
<evidence type="ECO:0000259" key="4">
    <source>
        <dbReference type="Pfam" id="PF08028"/>
    </source>
</evidence>
<dbReference type="InterPro" id="IPR013107">
    <property type="entry name" value="Acyl-CoA_DH_C"/>
</dbReference>
<dbReference type="Pfam" id="PF02771">
    <property type="entry name" value="Acyl-CoA_dh_N"/>
    <property type="match status" value="1"/>
</dbReference>
<dbReference type="GO" id="GO:0050660">
    <property type="term" value="F:flavin adenine dinucleotide binding"/>
    <property type="evidence" value="ECO:0007669"/>
    <property type="project" value="InterPro"/>
</dbReference>
<gene>
    <name evidence="5" type="ORF">DD559_04205</name>
</gene>
<evidence type="ECO:0008006" key="7">
    <source>
        <dbReference type="Google" id="ProtNLM"/>
    </source>
</evidence>
<protein>
    <recommendedName>
        <fullName evidence="7">Acyl-CoA dehydrogenase</fullName>
    </recommendedName>
</protein>
<dbReference type="Proteomes" id="UP000245890">
    <property type="component" value="Unassembled WGS sequence"/>
</dbReference>
<keyword evidence="6" id="KW-1185">Reference proteome</keyword>
<dbReference type="InterPro" id="IPR046373">
    <property type="entry name" value="Acyl-CoA_Oxase/DH_mid-dom_sf"/>
</dbReference>
<reference evidence="5 6" key="1">
    <citation type="submission" date="2018-05" db="EMBL/GenBank/DDBJ databases">
        <title>Description of Sphingomonas pokkalii sp nov, isolated from the rhizosphere of saline tolerant pokkali rice and its draft genome analysis.</title>
        <authorList>
            <person name="Menon R."/>
            <person name="Kumari S."/>
            <person name="Rameshkumar N."/>
        </authorList>
    </citation>
    <scope>NUCLEOTIDE SEQUENCE [LARGE SCALE GENOMIC DNA]</scope>
    <source>
        <strain evidence="5 6">L3B27</strain>
    </source>
</reference>
<evidence type="ECO:0000256" key="1">
    <source>
        <dbReference type="ARBA" id="ARBA00023002"/>
    </source>
</evidence>
<dbReference type="Gene3D" id="1.20.140.10">
    <property type="entry name" value="Butyryl-CoA Dehydrogenase, subunit A, domain 3"/>
    <property type="match status" value="1"/>
</dbReference>
<dbReference type="Pfam" id="PF08028">
    <property type="entry name" value="Acyl-CoA_dh_2"/>
    <property type="match status" value="1"/>
</dbReference>
<dbReference type="Gene3D" id="2.40.110.10">
    <property type="entry name" value="Butyryl-CoA Dehydrogenase, subunit A, domain 2"/>
    <property type="match status" value="1"/>
</dbReference>
<evidence type="ECO:0000259" key="3">
    <source>
        <dbReference type="Pfam" id="PF02771"/>
    </source>
</evidence>
<evidence type="ECO:0000313" key="6">
    <source>
        <dbReference type="Proteomes" id="UP000245890"/>
    </source>
</evidence>
<organism evidence="5 6">
    <name type="scientific">Sphingomonas pokkalii</name>
    <dbReference type="NCBI Taxonomy" id="2175090"/>
    <lineage>
        <taxon>Bacteria</taxon>
        <taxon>Pseudomonadati</taxon>
        <taxon>Pseudomonadota</taxon>
        <taxon>Alphaproteobacteria</taxon>
        <taxon>Sphingomonadales</taxon>
        <taxon>Sphingomonadaceae</taxon>
        <taxon>Sphingomonas</taxon>
    </lineage>
</organism>
<dbReference type="AlphaFoldDB" id="A0A2U0SBG4"/>
<feature type="domain" description="Acyl-CoA dehydrogenase/oxidase N-terminal" evidence="3">
    <location>
        <begin position="27"/>
        <end position="98"/>
    </location>
</feature>
<dbReference type="Gene3D" id="1.10.540.10">
    <property type="entry name" value="Acyl-CoA dehydrogenase/oxidase, N-terminal domain"/>
    <property type="match status" value="1"/>
</dbReference>
<dbReference type="GO" id="GO:0005737">
    <property type="term" value="C:cytoplasm"/>
    <property type="evidence" value="ECO:0007669"/>
    <property type="project" value="TreeGrafter"/>
</dbReference>
<dbReference type="OrthoDB" id="7316074at2"/>
<feature type="domain" description="Acyl-CoA dehydrogenase C-terminal" evidence="4">
    <location>
        <begin position="245"/>
        <end position="375"/>
    </location>
</feature>
<dbReference type="GO" id="GO:0033539">
    <property type="term" value="P:fatty acid beta-oxidation using acyl-CoA dehydrogenase"/>
    <property type="evidence" value="ECO:0007669"/>
    <property type="project" value="TreeGrafter"/>
</dbReference>
<evidence type="ECO:0000313" key="5">
    <source>
        <dbReference type="EMBL" id="PVX28631.1"/>
    </source>
</evidence>
<dbReference type="RefSeq" id="WP_116468079.1">
    <property type="nucleotide sequence ID" value="NZ_QENQ01000001.1"/>
</dbReference>
<name>A0A2U0SBG4_9SPHN</name>
<evidence type="ECO:0000256" key="2">
    <source>
        <dbReference type="ARBA" id="ARBA00049661"/>
    </source>
</evidence>
<dbReference type="EMBL" id="QENQ01000001">
    <property type="protein sequence ID" value="PVX28631.1"/>
    <property type="molecule type" value="Genomic_DNA"/>
</dbReference>
<dbReference type="GO" id="GO:0003995">
    <property type="term" value="F:acyl-CoA dehydrogenase activity"/>
    <property type="evidence" value="ECO:0007669"/>
    <property type="project" value="TreeGrafter"/>
</dbReference>
<dbReference type="InterPro" id="IPR036250">
    <property type="entry name" value="AcylCo_DH-like_C"/>
</dbReference>
<dbReference type="PIRSF" id="PIRSF016578">
    <property type="entry name" value="HsaA"/>
    <property type="match status" value="1"/>
</dbReference>
<dbReference type="SUPFAM" id="SSF56645">
    <property type="entry name" value="Acyl-CoA dehydrogenase NM domain-like"/>
    <property type="match status" value="1"/>
</dbReference>
<dbReference type="InterPro" id="IPR037069">
    <property type="entry name" value="AcylCoA_DH/ox_N_sf"/>
</dbReference>
<comment type="similarity">
    <text evidence="2">Belongs to the HpaH/HsaA monooxygenase family.</text>
</comment>
<accession>A0A2U0SBG4</accession>
<dbReference type="InterPro" id="IPR009100">
    <property type="entry name" value="AcylCoA_DH/oxidase_NM_dom_sf"/>
</dbReference>
<sequence length="405" mass="43304">MIHDTTLHPKGELSPLLAKAKRLAPMLASKAEENEAAGKLSDETVAALREGGFFGLMVPEALGGVDSNPVQVLSVVETLCNIDAATGWVTMAANVATASAAAFLSDDAVEKVFSTPGQMVAGAGAPRGRAEVDGDGYRVNGVWTYGSGCLHCDWIHAGAMVYENGAPRMLPGTNVPEVRIFILPVAEVEMLGNWDVIGLRATGSVDYAIRDVFVPEEMTHFPTEYVGKRGGDSYRIGVVGFSSLGHTGFALGHGRRVLDELAALVKTPDGRPGPLAEKANSDAFRQDFAVAEGKLRAARALAYDVWGDILETTRKDEALSLRQFTLARLVLNHATTAMMENSVFAHRVAGGISLHAGTMQRALRDTFAATQHVMVADNALRDCGRDFLGFAENKRWTPRGLVDLV</sequence>
<dbReference type="PANTHER" id="PTHR48083:SF5">
    <property type="entry name" value="NRGC PROTEIN"/>
    <property type="match status" value="1"/>
</dbReference>
<proteinExistence type="inferred from homology"/>
<dbReference type="InterPro" id="IPR050741">
    <property type="entry name" value="Acyl-CoA_dehydrogenase"/>
</dbReference>
<keyword evidence="1" id="KW-0560">Oxidoreductase</keyword>
<dbReference type="SUPFAM" id="SSF47203">
    <property type="entry name" value="Acyl-CoA dehydrogenase C-terminal domain-like"/>
    <property type="match status" value="1"/>
</dbReference>
<comment type="caution">
    <text evidence="5">The sequence shown here is derived from an EMBL/GenBank/DDBJ whole genome shotgun (WGS) entry which is preliminary data.</text>
</comment>